<reference evidence="2" key="1">
    <citation type="journal article" date="2019" name="Sci. Rep.">
        <title>Draft genome of Tanacetum cinerariifolium, the natural source of mosquito coil.</title>
        <authorList>
            <person name="Yamashiro T."/>
            <person name="Shiraishi A."/>
            <person name="Satake H."/>
            <person name="Nakayama K."/>
        </authorList>
    </citation>
    <scope>NUCLEOTIDE SEQUENCE</scope>
</reference>
<proteinExistence type="predicted"/>
<feature type="region of interest" description="Disordered" evidence="1">
    <location>
        <begin position="17"/>
        <end position="69"/>
    </location>
</feature>
<evidence type="ECO:0000256" key="1">
    <source>
        <dbReference type="SAM" id="MobiDB-lite"/>
    </source>
</evidence>
<sequence>MCQNTTLGDADAQTRFKTASKQFHDPPLLEVNTSKSEEDSMAHHDDLMDFIPPTPHDSPLSGGHTPGSD</sequence>
<accession>A0A699VE98</accession>
<organism evidence="2">
    <name type="scientific">Tanacetum cinerariifolium</name>
    <name type="common">Dalmatian daisy</name>
    <name type="synonym">Chrysanthemum cinerariifolium</name>
    <dbReference type="NCBI Taxonomy" id="118510"/>
    <lineage>
        <taxon>Eukaryota</taxon>
        <taxon>Viridiplantae</taxon>
        <taxon>Streptophyta</taxon>
        <taxon>Embryophyta</taxon>
        <taxon>Tracheophyta</taxon>
        <taxon>Spermatophyta</taxon>
        <taxon>Magnoliopsida</taxon>
        <taxon>eudicotyledons</taxon>
        <taxon>Gunneridae</taxon>
        <taxon>Pentapetalae</taxon>
        <taxon>asterids</taxon>
        <taxon>campanulids</taxon>
        <taxon>Asterales</taxon>
        <taxon>Asteraceae</taxon>
        <taxon>Asteroideae</taxon>
        <taxon>Anthemideae</taxon>
        <taxon>Anthemidinae</taxon>
        <taxon>Tanacetum</taxon>
    </lineage>
</organism>
<protein>
    <submittedName>
        <fullName evidence="2">Uncharacterized protein</fullName>
    </submittedName>
</protein>
<name>A0A699VE98_TANCI</name>
<gene>
    <name evidence="2" type="ORF">Tci_904502</name>
</gene>
<evidence type="ECO:0000313" key="2">
    <source>
        <dbReference type="EMBL" id="GFD32533.1"/>
    </source>
</evidence>
<comment type="caution">
    <text evidence="2">The sequence shown here is derived from an EMBL/GenBank/DDBJ whole genome shotgun (WGS) entry which is preliminary data.</text>
</comment>
<feature type="non-terminal residue" evidence="2">
    <location>
        <position position="69"/>
    </location>
</feature>
<dbReference type="AlphaFoldDB" id="A0A699VE98"/>
<feature type="compositionally biased region" description="Basic and acidic residues" evidence="1">
    <location>
        <begin position="35"/>
        <end position="47"/>
    </location>
</feature>
<dbReference type="EMBL" id="BKCJ011425503">
    <property type="protein sequence ID" value="GFD32533.1"/>
    <property type="molecule type" value="Genomic_DNA"/>
</dbReference>